<gene>
    <name evidence="2" type="ORF">RZS32_012305</name>
</gene>
<feature type="repeat" description="TPR" evidence="1">
    <location>
        <begin position="75"/>
        <end position="108"/>
    </location>
</feature>
<dbReference type="RefSeq" id="WP_317057267.1">
    <property type="nucleotide sequence ID" value="NZ_CP146606.1"/>
</dbReference>
<organism evidence="2 3">
    <name type="scientific">Roseovarius rhodophyticola</name>
    <dbReference type="NCBI Taxonomy" id="3080827"/>
    <lineage>
        <taxon>Bacteria</taxon>
        <taxon>Pseudomonadati</taxon>
        <taxon>Pseudomonadota</taxon>
        <taxon>Alphaproteobacteria</taxon>
        <taxon>Rhodobacterales</taxon>
        <taxon>Roseobacteraceae</taxon>
        <taxon>Roseovarius</taxon>
    </lineage>
</organism>
<sequence>MARNEAAVDGIVVGNRLLDAGQYELAIDAFNRAAVDEGLSADVLAGLGAANLGLGRLGTAEKILREALEKDERSPEIWNNLGVLLLEKGENAEAVQHFKRAFALDNGESDAIRDNLRLVLAKTENPTYSADEEQQKQDYKLVRRGGSDYLIRKTPE</sequence>
<accession>A0ABZ2TBW6</accession>
<reference evidence="2 3" key="1">
    <citation type="submission" date="2024-02" db="EMBL/GenBank/DDBJ databases">
        <title>Roseovarius strain W115 nov., isolated from a marine algae.</title>
        <authorList>
            <person name="Lee M.W."/>
            <person name="Lee J.K."/>
            <person name="Kim J.M."/>
            <person name="Choi D.G."/>
            <person name="Baek J.H."/>
            <person name="Bayburt H."/>
            <person name="Jung J.J."/>
            <person name="Han D.M."/>
            <person name="Jeon C.O."/>
        </authorList>
    </citation>
    <scope>NUCLEOTIDE SEQUENCE [LARGE SCALE GENOMIC DNA]</scope>
    <source>
        <strain evidence="2 3">W115</strain>
    </source>
</reference>
<dbReference type="EMBL" id="CP146606">
    <property type="protein sequence ID" value="WYK17195.1"/>
    <property type="molecule type" value="Genomic_DNA"/>
</dbReference>
<name>A0ABZ2TBW6_9RHOB</name>
<dbReference type="InterPro" id="IPR011990">
    <property type="entry name" value="TPR-like_helical_dom_sf"/>
</dbReference>
<protein>
    <submittedName>
        <fullName evidence="2">Tetratricopeptide repeat protein</fullName>
    </submittedName>
</protein>
<evidence type="ECO:0000256" key="1">
    <source>
        <dbReference type="PROSITE-ProRule" id="PRU00339"/>
    </source>
</evidence>
<dbReference type="PROSITE" id="PS50005">
    <property type="entry name" value="TPR"/>
    <property type="match status" value="1"/>
</dbReference>
<evidence type="ECO:0000313" key="2">
    <source>
        <dbReference type="EMBL" id="WYK17195.1"/>
    </source>
</evidence>
<proteinExistence type="predicted"/>
<dbReference type="Proteomes" id="UP001281305">
    <property type="component" value="Chromosome"/>
</dbReference>
<dbReference type="Gene3D" id="1.25.40.10">
    <property type="entry name" value="Tetratricopeptide repeat domain"/>
    <property type="match status" value="1"/>
</dbReference>
<keyword evidence="1" id="KW-0802">TPR repeat</keyword>
<dbReference type="SUPFAM" id="SSF48452">
    <property type="entry name" value="TPR-like"/>
    <property type="match status" value="1"/>
</dbReference>
<evidence type="ECO:0000313" key="3">
    <source>
        <dbReference type="Proteomes" id="UP001281305"/>
    </source>
</evidence>
<dbReference type="Pfam" id="PF13432">
    <property type="entry name" value="TPR_16"/>
    <property type="match status" value="1"/>
</dbReference>
<dbReference type="SMART" id="SM00028">
    <property type="entry name" value="TPR"/>
    <property type="match status" value="2"/>
</dbReference>
<dbReference type="InterPro" id="IPR019734">
    <property type="entry name" value="TPR_rpt"/>
</dbReference>
<keyword evidence="3" id="KW-1185">Reference proteome</keyword>